<dbReference type="EMBL" id="JACRSO010000005">
    <property type="protein sequence ID" value="MBC8529943.1"/>
    <property type="molecule type" value="Genomic_DNA"/>
</dbReference>
<dbReference type="FunFam" id="3.40.50.300:FF:000013">
    <property type="entry name" value="PhoH family ATPase"/>
    <property type="match status" value="1"/>
</dbReference>
<evidence type="ECO:0000256" key="1">
    <source>
        <dbReference type="ARBA" id="ARBA00004496"/>
    </source>
</evidence>
<evidence type="ECO:0000256" key="5">
    <source>
        <dbReference type="ARBA" id="ARBA00022840"/>
    </source>
</evidence>
<sequence length="333" mass="36552">MLQVEFDDMAQVMSVFGPYDEYVKAIEKALGVAVKSRDNVVEVSGEADEDVRIAAETLRTLKKMLAKGEQMSEWMVGQAMDMVRSGNADDAIEAMSDVVAVTYRGKPVKCRTIGQKRYIKAIKNHTVTICIGPAGTGKTYLAIAMAVAALKRKECSRIILTRPAVEAGEKLGFLPGDLQSKVDPYLRPLYDALFDFLGQEQFNRLLENGTIEVAPLAYMRGRTLNDSVVILDEGQNATLPTLKMVLTRFGEGSKVILTGDITQIDLPRENASGLKKAADILTDIEGISVVYLTNKDVVRHKLVKDIVNAFEKYEKAQGGGAKAASRRFVRKEG</sequence>
<comment type="caution">
    <text evidence="8">The sequence shown here is derived from an EMBL/GenBank/DDBJ whole genome shotgun (WGS) entry which is preliminary data.</text>
</comment>
<dbReference type="PANTHER" id="PTHR30473">
    <property type="entry name" value="PROTEIN PHOH"/>
    <property type="match status" value="1"/>
</dbReference>
<evidence type="ECO:0000256" key="6">
    <source>
        <dbReference type="ARBA" id="ARBA00039970"/>
    </source>
</evidence>
<evidence type="ECO:0000256" key="4">
    <source>
        <dbReference type="ARBA" id="ARBA00022741"/>
    </source>
</evidence>
<dbReference type="AlphaFoldDB" id="A0A926D1C2"/>
<proteinExistence type="inferred from homology"/>
<gene>
    <name evidence="8" type="ORF">H8699_10935</name>
</gene>
<comment type="subcellular location">
    <subcellularLocation>
        <location evidence="1">Cytoplasm</location>
    </subcellularLocation>
</comment>
<evidence type="ECO:0000313" key="9">
    <source>
        <dbReference type="Proteomes" id="UP000654279"/>
    </source>
</evidence>
<evidence type="ECO:0000259" key="7">
    <source>
        <dbReference type="Pfam" id="PF02562"/>
    </source>
</evidence>
<dbReference type="InterPro" id="IPR003714">
    <property type="entry name" value="PhoH"/>
</dbReference>
<evidence type="ECO:0000313" key="8">
    <source>
        <dbReference type="EMBL" id="MBC8529943.1"/>
    </source>
</evidence>
<feature type="domain" description="PhoH-like protein" evidence="7">
    <location>
        <begin position="108"/>
        <end position="311"/>
    </location>
</feature>
<dbReference type="SUPFAM" id="SSF52540">
    <property type="entry name" value="P-loop containing nucleoside triphosphate hydrolases"/>
    <property type="match status" value="1"/>
</dbReference>
<dbReference type="Gene3D" id="3.40.50.300">
    <property type="entry name" value="P-loop containing nucleotide triphosphate hydrolases"/>
    <property type="match status" value="1"/>
</dbReference>
<evidence type="ECO:0000256" key="2">
    <source>
        <dbReference type="ARBA" id="ARBA00010393"/>
    </source>
</evidence>
<evidence type="ECO:0000256" key="3">
    <source>
        <dbReference type="ARBA" id="ARBA00022490"/>
    </source>
</evidence>
<keyword evidence="4" id="KW-0547">Nucleotide-binding</keyword>
<protein>
    <recommendedName>
        <fullName evidence="6">PhoH-like protein</fullName>
    </recommendedName>
</protein>
<dbReference type="InterPro" id="IPR051451">
    <property type="entry name" value="PhoH2-like"/>
</dbReference>
<dbReference type="Pfam" id="PF02562">
    <property type="entry name" value="PhoH"/>
    <property type="match status" value="1"/>
</dbReference>
<dbReference type="RefSeq" id="WP_249285798.1">
    <property type="nucleotide sequence ID" value="NZ_JACRSO010000005.1"/>
</dbReference>
<keyword evidence="3" id="KW-0963">Cytoplasm</keyword>
<dbReference type="PANTHER" id="PTHR30473:SF1">
    <property type="entry name" value="PHOH-LIKE PROTEIN"/>
    <property type="match status" value="1"/>
</dbReference>
<keyword evidence="9" id="KW-1185">Reference proteome</keyword>
<dbReference type="InterPro" id="IPR027417">
    <property type="entry name" value="P-loop_NTPase"/>
</dbReference>
<dbReference type="GO" id="GO:0005524">
    <property type="term" value="F:ATP binding"/>
    <property type="evidence" value="ECO:0007669"/>
    <property type="project" value="UniProtKB-KW"/>
</dbReference>
<organism evidence="8 9">
    <name type="scientific">Luoshenia tenuis</name>
    <dbReference type="NCBI Taxonomy" id="2763654"/>
    <lineage>
        <taxon>Bacteria</taxon>
        <taxon>Bacillati</taxon>
        <taxon>Bacillota</taxon>
        <taxon>Clostridia</taxon>
        <taxon>Christensenellales</taxon>
        <taxon>Christensenellaceae</taxon>
        <taxon>Luoshenia</taxon>
    </lineage>
</organism>
<accession>A0A926D1C2</accession>
<comment type="similarity">
    <text evidence="2">Belongs to the PhoH family.</text>
</comment>
<dbReference type="GO" id="GO:0005829">
    <property type="term" value="C:cytosol"/>
    <property type="evidence" value="ECO:0007669"/>
    <property type="project" value="TreeGrafter"/>
</dbReference>
<dbReference type="Proteomes" id="UP000654279">
    <property type="component" value="Unassembled WGS sequence"/>
</dbReference>
<reference evidence="8" key="1">
    <citation type="submission" date="2020-08" db="EMBL/GenBank/DDBJ databases">
        <title>Genome public.</title>
        <authorList>
            <person name="Liu C."/>
            <person name="Sun Q."/>
        </authorList>
    </citation>
    <scope>NUCLEOTIDE SEQUENCE</scope>
    <source>
        <strain evidence="8">NSJ-44</strain>
    </source>
</reference>
<name>A0A926D1C2_9FIRM</name>
<keyword evidence="5" id="KW-0067">ATP-binding</keyword>